<feature type="domain" description="Transcriptional regulator LacI/GalR-like sensor" evidence="4">
    <location>
        <begin position="137"/>
        <end position="296"/>
    </location>
</feature>
<evidence type="ECO:0000313" key="6">
    <source>
        <dbReference type="Proteomes" id="UP000005413"/>
    </source>
</evidence>
<evidence type="ECO:0000259" key="4">
    <source>
        <dbReference type="Pfam" id="PF13377"/>
    </source>
</evidence>
<accession>G5JFD0</accession>
<keyword evidence="6" id="KW-1185">Reference proteome</keyword>
<dbReference type="Pfam" id="PF13377">
    <property type="entry name" value="Peripla_BP_3"/>
    <property type="match status" value="1"/>
</dbReference>
<dbReference type="Gene3D" id="3.40.50.2300">
    <property type="match status" value="2"/>
</dbReference>
<evidence type="ECO:0000256" key="1">
    <source>
        <dbReference type="ARBA" id="ARBA00023015"/>
    </source>
</evidence>
<keyword evidence="2" id="KW-0238">DNA-binding</keyword>
<dbReference type="Proteomes" id="UP000005413">
    <property type="component" value="Unassembled WGS sequence"/>
</dbReference>
<evidence type="ECO:0000256" key="2">
    <source>
        <dbReference type="ARBA" id="ARBA00023125"/>
    </source>
</evidence>
<dbReference type="InterPro" id="IPR028082">
    <property type="entry name" value="Peripla_BP_I"/>
</dbReference>
<dbReference type="GO" id="GO:0003700">
    <property type="term" value="F:DNA-binding transcription factor activity"/>
    <property type="evidence" value="ECO:0007669"/>
    <property type="project" value="TreeGrafter"/>
</dbReference>
<dbReference type="AlphaFoldDB" id="G5JFD0"/>
<comment type="caution">
    <text evidence="5">The sequence shown here is derived from an EMBL/GenBank/DDBJ whole genome shotgun (WGS) entry which is preliminary data.</text>
</comment>
<gene>
    <name evidence="5" type="ORF">SS7213T_00633</name>
</gene>
<reference evidence="5 6" key="1">
    <citation type="journal article" date="2012" name="BMC Genomics">
        <title>Comparative genomic analysis of the genus Staphylococcus including Staphylococcus aureus and its newly described sister species Staphylococcus simiae.</title>
        <authorList>
            <person name="Suzuki H."/>
            <person name="Lefebure T."/>
            <person name="Pavinski Bitar P."/>
            <person name="Stanhope M.J."/>
        </authorList>
    </citation>
    <scope>NUCLEOTIDE SEQUENCE [LARGE SCALE GENOMIC DNA]</scope>
    <source>
        <strain evidence="5 6">CCM 7213</strain>
    </source>
</reference>
<sequence length="298" mass="33781">MEKLNYYPNSAARTLKTNQSYKIGLILKGSDEQIRLNPFYINVLLGISQQCNQRGYGTQTTVSNNIEDLVNEVNIMMKQQIVDAFVLLYSKEHDPIKQLLSSEGLPFVVLGKPVNDEDLTIPHIDNDNILASKRLTEHVISQDINEIIYICEPAHFEVFKDRKLGFETTVMNRQIKHQIVELDINRDEIMTYFKANSARLKRNKLAVITSDAMLHLVVLSVLYELNISIPNDVITATFNDSYLTANASPPQTTIDIQPQELGKLAGIAVLNMINDTPQSMAQYTLVDTKLNIRQSTQR</sequence>
<dbReference type="InterPro" id="IPR046335">
    <property type="entry name" value="LacI/GalR-like_sensor"/>
</dbReference>
<dbReference type="SUPFAM" id="SSF53822">
    <property type="entry name" value="Periplasmic binding protein-like I"/>
    <property type="match status" value="1"/>
</dbReference>
<dbReference type="PATRIC" id="fig|911238.3.peg.122"/>
<evidence type="ECO:0000256" key="3">
    <source>
        <dbReference type="ARBA" id="ARBA00023163"/>
    </source>
</evidence>
<dbReference type="GO" id="GO:0000976">
    <property type="term" value="F:transcription cis-regulatory region binding"/>
    <property type="evidence" value="ECO:0007669"/>
    <property type="project" value="TreeGrafter"/>
</dbReference>
<dbReference type="PANTHER" id="PTHR30146:SF109">
    <property type="entry name" value="HTH-TYPE TRANSCRIPTIONAL REGULATOR GALS"/>
    <property type="match status" value="1"/>
</dbReference>
<keyword evidence="1" id="KW-0805">Transcription regulation</keyword>
<proteinExistence type="predicted"/>
<evidence type="ECO:0000313" key="5">
    <source>
        <dbReference type="EMBL" id="EHJ09101.1"/>
    </source>
</evidence>
<name>G5JFD0_9STAP</name>
<protein>
    <submittedName>
        <fullName evidence="5">Maltose operon transcriptional repressor</fullName>
    </submittedName>
</protein>
<organism evidence="5 6">
    <name type="scientific">Staphylococcus simiae CCM 7213 = CCUG 51256</name>
    <dbReference type="NCBI Taxonomy" id="911238"/>
    <lineage>
        <taxon>Bacteria</taxon>
        <taxon>Bacillati</taxon>
        <taxon>Bacillota</taxon>
        <taxon>Bacilli</taxon>
        <taxon>Bacillales</taxon>
        <taxon>Staphylococcaceae</taxon>
        <taxon>Staphylococcus</taxon>
    </lineage>
</organism>
<dbReference type="EMBL" id="AEUN01000014">
    <property type="protein sequence ID" value="EHJ09101.1"/>
    <property type="molecule type" value="Genomic_DNA"/>
</dbReference>
<keyword evidence="3" id="KW-0804">Transcription</keyword>
<dbReference type="PANTHER" id="PTHR30146">
    <property type="entry name" value="LACI-RELATED TRANSCRIPTIONAL REPRESSOR"/>
    <property type="match status" value="1"/>
</dbReference>